<evidence type="ECO:0000259" key="3">
    <source>
        <dbReference type="PROSITE" id="PS50405"/>
    </source>
</evidence>
<dbReference type="Pfam" id="PF02798">
    <property type="entry name" value="GST_N"/>
    <property type="match status" value="1"/>
</dbReference>
<reference evidence="4 5" key="1">
    <citation type="submission" date="2021-03" db="EMBL/GenBank/DDBJ databases">
        <title>Whole genome sequence of Jiella sp. MQZ13P-4.</title>
        <authorList>
            <person name="Tuo L."/>
        </authorList>
    </citation>
    <scope>NUCLEOTIDE SEQUENCE [LARGE SCALE GENOMIC DNA]</scope>
    <source>
        <strain evidence="4 5">MQZ13P-4</strain>
    </source>
</reference>
<dbReference type="InterPro" id="IPR040079">
    <property type="entry name" value="Glutathione_S-Trfase"/>
</dbReference>
<dbReference type="EMBL" id="JAFMPY010000005">
    <property type="protein sequence ID" value="MBO0903369.1"/>
    <property type="molecule type" value="Genomic_DNA"/>
</dbReference>
<dbReference type="NCBIfam" id="NF008731">
    <property type="entry name" value="PRK11752.1"/>
    <property type="match status" value="1"/>
</dbReference>
<evidence type="ECO:0000313" key="5">
    <source>
        <dbReference type="Proteomes" id="UP000664288"/>
    </source>
</evidence>
<organism evidence="4 5">
    <name type="scientific">Jiella sonneratiae</name>
    <dbReference type="NCBI Taxonomy" id="2816856"/>
    <lineage>
        <taxon>Bacteria</taxon>
        <taxon>Pseudomonadati</taxon>
        <taxon>Pseudomonadota</taxon>
        <taxon>Alphaproteobacteria</taxon>
        <taxon>Hyphomicrobiales</taxon>
        <taxon>Aurantimonadaceae</taxon>
        <taxon>Jiella</taxon>
    </lineage>
</organism>
<dbReference type="Proteomes" id="UP000664288">
    <property type="component" value="Unassembled WGS sequence"/>
</dbReference>
<comment type="caution">
    <text evidence="4">The sequence shown here is derived from an EMBL/GenBank/DDBJ whole genome shotgun (WGS) entry which is preliminary data.</text>
</comment>
<evidence type="ECO:0000256" key="1">
    <source>
        <dbReference type="SAM" id="MobiDB-lite"/>
    </source>
</evidence>
<dbReference type="InterPro" id="IPR036282">
    <property type="entry name" value="Glutathione-S-Trfase_C_sf"/>
</dbReference>
<dbReference type="CDD" id="cd10292">
    <property type="entry name" value="GST_C_YghU_like"/>
    <property type="match status" value="1"/>
</dbReference>
<gene>
    <name evidence="4" type="primary">yghU</name>
    <name evidence="4" type="ORF">J1C47_06910</name>
</gene>
<feature type="region of interest" description="Disordered" evidence="1">
    <location>
        <begin position="277"/>
        <end position="305"/>
    </location>
</feature>
<dbReference type="CDD" id="cd03048">
    <property type="entry name" value="GST_N_Ure2p_like"/>
    <property type="match status" value="1"/>
</dbReference>
<dbReference type="RefSeq" id="WP_207350006.1">
    <property type="nucleotide sequence ID" value="NZ_JAFMPY010000005.1"/>
</dbReference>
<feature type="domain" description="GST N-terminal" evidence="2">
    <location>
        <begin position="57"/>
        <end position="147"/>
    </location>
</feature>
<dbReference type="PROSITE" id="PS50404">
    <property type="entry name" value="GST_NTER"/>
    <property type="match status" value="1"/>
</dbReference>
<proteinExistence type="predicted"/>
<dbReference type="Gene3D" id="1.20.1050.10">
    <property type="match status" value="1"/>
</dbReference>
<evidence type="ECO:0000313" key="4">
    <source>
        <dbReference type="EMBL" id="MBO0903369.1"/>
    </source>
</evidence>
<dbReference type="Pfam" id="PF13410">
    <property type="entry name" value="GST_C_2"/>
    <property type="match status" value="1"/>
</dbReference>
<dbReference type="SUPFAM" id="SSF52833">
    <property type="entry name" value="Thioredoxin-like"/>
    <property type="match status" value="1"/>
</dbReference>
<dbReference type="PANTHER" id="PTHR44051">
    <property type="entry name" value="GLUTATHIONE S-TRANSFERASE-RELATED"/>
    <property type="match status" value="1"/>
</dbReference>
<dbReference type="SFLD" id="SFLDG00358">
    <property type="entry name" value="Main_(cytGST)"/>
    <property type="match status" value="1"/>
</dbReference>
<dbReference type="Gene3D" id="3.40.30.10">
    <property type="entry name" value="Glutaredoxin"/>
    <property type="match status" value="1"/>
</dbReference>
<sequence>MSDESKFPPENNFPAGYVPPKVWSPDTPSGGAFASINKPTAGAQFDKELPVGRHPLQLYSLATPNGQKVTIMLEELLAAGHAEAEYDAWLIRINEGAQFGSGFVGVNPNSKIPALMDHKPKDGGAPLRLFESGSILTYLADKFGAFLPTDIRGRTEAMNWLFWQMGSAPFLGGGFGHFYAYAPMKIQYAIDRYAMEVKRQLDVLDRHLADNEYLAGADYSIADMATWPWYGRIAAKQAYNDAGDFLSVEGYENVQRWRRQIGERAAVKRGVMVNSVSGDPSTQLRERHEAGDFETKTQDKIGDAG</sequence>
<name>A0ABS3J134_9HYPH</name>
<dbReference type="PROSITE" id="PS50405">
    <property type="entry name" value="GST_CTER"/>
    <property type="match status" value="1"/>
</dbReference>
<protein>
    <submittedName>
        <fullName evidence="4">Glutathione-dependent disulfide-bond oxidoreductase</fullName>
    </submittedName>
</protein>
<feature type="region of interest" description="Disordered" evidence="1">
    <location>
        <begin position="1"/>
        <end position="21"/>
    </location>
</feature>
<evidence type="ECO:0000259" key="2">
    <source>
        <dbReference type="PROSITE" id="PS50404"/>
    </source>
</evidence>
<feature type="compositionally biased region" description="Basic and acidic residues" evidence="1">
    <location>
        <begin position="284"/>
        <end position="305"/>
    </location>
</feature>
<dbReference type="InterPro" id="IPR010987">
    <property type="entry name" value="Glutathione-S-Trfase_C-like"/>
</dbReference>
<dbReference type="SFLD" id="SFLDG01151">
    <property type="entry name" value="Main.2:_Nu-like"/>
    <property type="match status" value="1"/>
</dbReference>
<feature type="domain" description="GST C-terminal" evidence="3">
    <location>
        <begin position="150"/>
        <end position="284"/>
    </location>
</feature>
<dbReference type="InterPro" id="IPR004045">
    <property type="entry name" value="Glutathione_S-Trfase_N"/>
</dbReference>
<dbReference type="SFLD" id="SFLDS00019">
    <property type="entry name" value="Glutathione_Transferase_(cytos"/>
    <property type="match status" value="1"/>
</dbReference>
<keyword evidence="5" id="KW-1185">Reference proteome</keyword>
<dbReference type="SUPFAM" id="SSF47616">
    <property type="entry name" value="GST C-terminal domain-like"/>
    <property type="match status" value="1"/>
</dbReference>
<accession>A0ABS3J134</accession>
<dbReference type="PANTHER" id="PTHR44051:SF22">
    <property type="entry name" value="DISULFIDE-BOND OXIDOREDUCTASE YGHU"/>
    <property type="match status" value="1"/>
</dbReference>
<dbReference type="InterPro" id="IPR036249">
    <property type="entry name" value="Thioredoxin-like_sf"/>
</dbReference>